<evidence type="ECO:0000256" key="1">
    <source>
        <dbReference type="SAM" id="MobiDB-lite"/>
    </source>
</evidence>
<feature type="compositionally biased region" description="Basic and acidic residues" evidence="1">
    <location>
        <begin position="60"/>
        <end position="73"/>
    </location>
</feature>
<feature type="compositionally biased region" description="Basic and acidic residues" evidence="1">
    <location>
        <begin position="128"/>
        <end position="140"/>
    </location>
</feature>
<gene>
    <name evidence="2" type="ORF">AVDCRST_MAG79-2017</name>
</gene>
<feature type="compositionally biased region" description="Basic residues" evidence="1">
    <location>
        <begin position="92"/>
        <end position="104"/>
    </location>
</feature>
<feature type="compositionally biased region" description="Low complexity" evidence="1">
    <location>
        <begin position="105"/>
        <end position="116"/>
    </location>
</feature>
<feature type="non-terminal residue" evidence="2">
    <location>
        <position position="1"/>
    </location>
</feature>
<accession>A0A6J4U759</accession>
<feature type="compositionally biased region" description="Basic residues" evidence="1">
    <location>
        <begin position="13"/>
        <end position="39"/>
    </location>
</feature>
<feature type="non-terminal residue" evidence="2">
    <location>
        <position position="140"/>
    </location>
</feature>
<name>A0A6J4U759_9ACTN</name>
<protein>
    <submittedName>
        <fullName evidence="2">Uncharacterized protein</fullName>
    </submittedName>
</protein>
<organism evidence="2">
    <name type="scientific">uncultured Thermoleophilia bacterium</name>
    <dbReference type="NCBI Taxonomy" id="1497501"/>
    <lineage>
        <taxon>Bacteria</taxon>
        <taxon>Bacillati</taxon>
        <taxon>Actinomycetota</taxon>
        <taxon>Thermoleophilia</taxon>
        <taxon>environmental samples</taxon>
    </lineage>
</organism>
<sequence>DQSADGGPGGRPGAHRRPRRHRVGAPALHRRLRPRRRREAARGVPRRRADVRGGRRPAVRRPDRRVLRHGRPEARRRRRDVPRARGVDPPGRRRRHRDPRRGRLLGRAVVRRLLPAQSHRGSLGDRGQVVHEHGRQAPVV</sequence>
<feature type="region of interest" description="Disordered" evidence="1">
    <location>
        <begin position="1"/>
        <end position="140"/>
    </location>
</feature>
<proteinExistence type="predicted"/>
<evidence type="ECO:0000313" key="2">
    <source>
        <dbReference type="EMBL" id="CAA9542892.1"/>
    </source>
</evidence>
<dbReference type="EMBL" id="CADCWC010000303">
    <property type="protein sequence ID" value="CAA9542892.1"/>
    <property type="molecule type" value="Genomic_DNA"/>
</dbReference>
<dbReference type="AlphaFoldDB" id="A0A6J4U759"/>
<reference evidence="2" key="1">
    <citation type="submission" date="2020-02" db="EMBL/GenBank/DDBJ databases">
        <authorList>
            <person name="Meier V. D."/>
        </authorList>
    </citation>
    <scope>NUCLEOTIDE SEQUENCE</scope>
    <source>
        <strain evidence="2">AVDCRST_MAG79</strain>
    </source>
</reference>
<feature type="compositionally biased region" description="Gly residues" evidence="1">
    <location>
        <begin position="1"/>
        <end position="12"/>
    </location>
</feature>